<name>A0A078AVH9_STYLE</name>
<evidence type="ECO:0000313" key="4">
    <source>
        <dbReference type="Proteomes" id="UP000039865"/>
    </source>
</evidence>
<keyword evidence="4" id="KW-1185">Reference proteome</keyword>
<organism evidence="3 4">
    <name type="scientific">Stylonychia lemnae</name>
    <name type="common">Ciliate</name>
    <dbReference type="NCBI Taxonomy" id="5949"/>
    <lineage>
        <taxon>Eukaryota</taxon>
        <taxon>Sar</taxon>
        <taxon>Alveolata</taxon>
        <taxon>Ciliophora</taxon>
        <taxon>Intramacronucleata</taxon>
        <taxon>Spirotrichea</taxon>
        <taxon>Stichotrichia</taxon>
        <taxon>Sporadotrichida</taxon>
        <taxon>Oxytrichidae</taxon>
        <taxon>Stylonychinae</taxon>
        <taxon>Stylonychia</taxon>
    </lineage>
</organism>
<gene>
    <name evidence="3" type="primary">Contig17092.g18212</name>
    <name evidence="3" type="ORF">STYLEM_15157</name>
</gene>
<evidence type="ECO:0000313" key="3">
    <source>
        <dbReference type="EMBL" id="CDW86066.1"/>
    </source>
</evidence>
<feature type="compositionally biased region" description="Polar residues" evidence="1">
    <location>
        <begin position="80"/>
        <end position="101"/>
    </location>
</feature>
<protein>
    <submittedName>
        <fullName evidence="3">Uncharacterized protein</fullName>
    </submittedName>
</protein>
<feature type="signal peptide" evidence="2">
    <location>
        <begin position="1"/>
        <end position="22"/>
    </location>
</feature>
<dbReference type="AlphaFoldDB" id="A0A078AVH9"/>
<reference evidence="3 4" key="1">
    <citation type="submission" date="2014-06" db="EMBL/GenBank/DDBJ databases">
        <authorList>
            <person name="Swart Estienne"/>
        </authorList>
    </citation>
    <scope>NUCLEOTIDE SEQUENCE [LARGE SCALE GENOMIC DNA]</scope>
    <source>
        <strain evidence="3 4">130c</strain>
    </source>
</reference>
<feature type="chain" id="PRO_5001729645" evidence="2">
    <location>
        <begin position="23"/>
        <end position="190"/>
    </location>
</feature>
<feature type="region of interest" description="Disordered" evidence="1">
    <location>
        <begin position="80"/>
        <end position="111"/>
    </location>
</feature>
<evidence type="ECO:0000256" key="1">
    <source>
        <dbReference type="SAM" id="MobiDB-lite"/>
    </source>
</evidence>
<dbReference type="Proteomes" id="UP000039865">
    <property type="component" value="Unassembled WGS sequence"/>
</dbReference>
<sequence>MKQSIIILSTLFFVLMLHVVHTNNQTLSDQQLRLLLKQIQKVESDIEYAKFILDQVIGEMRVKSIDEDTIREANRLLPNVSKQNQQRNQPINFSLNPQAQSLKDRQSGKPYKNIEPNVQFKTLYIHDDGTDRKNDERINEFDHIESPINDFTFINVMGFGHHKKNKKQIKSKKTKQSDKHIEKIKVEYGY</sequence>
<keyword evidence="2" id="KW-0732">Signal</keyword>
<evidence type="ECO:0000256" key="2">
    <source>
        <dbReference type="SAM" id="SignalP"/>
    </source>
</evidence>
<accession>A0A078AVH9</accession>
<dbReference type="EMBL" id="CCKQ01014308">
    <property type="protein sequence ID" value="CDW86066.1"/>
    <property type="molecule type" value="Genomic_DNA"/>
</dbReference>
<proteinExistence type="predicted"/>
<dbReference type="InParanoid" id="A0A078AVH9"/>